<dbReference type="Pfam" id="PF00650">
    <property type="entry name" value="CRAL_TRIO"/>
    <property type="match status" value="1"/>
</dbReference>
<dbReference type="EMBL" id="BRXW01000598">
    <property type="protein sequence ID" value="GMH68829.1"/>
    <property type="molecule type" value="Genomic_DNA"/>
</dbReference>
<evidence type="ECO:0000259" key="1">
    <source>
        <dbReference type="PROSITE" id="PS50191"/>
    </source>
</evidence>
<organism evidence="2 3">
    <name type="scientific">Triparma laevis f. longispina</name>
    <dbReference type="NCBI Taxonomy" id="1714387"/>
    <lineage>
        <taxon>Eukaryota</taxon>
        <taxon>Sar</taxon>
        <taxon>Stramenopiles</taxon>
        <taxon>Ochrophyta</taxon>
        <taxon>Bolidophyceae</taxon>
        <taxon>Parmales</taxon>
        <taxon>Triparmaceae</taxon>
        <taxon>Triparma</taxon>
    </lineage>
</organism>
<dbReference type="SUPFAM" id="SSF52087">
    <property type="entry name" value="CRAL/TRIO domain"/>
    <property type="match status" value="1"/>
</dbReference>
<dbReference type="GO" id="GO:0008526">
    <property type="term" value="F:phosphatidylinositol transfer activity"/>
    <property type="evidence" value="ECO:0007669"/>
    <property type="project" value="TreeGrafter"/>
</dbReference>
<dbReference type="InterPro" id="IPR052578">
    <property type="entry name" value="PI_Transfer_CRAL-TRIO"/>
</dbReference>
<gene>
    <name evidence="2" type="ORF">TrLO_g1832</name>
</gene>
<dbReference type="OrthoDB" id="197703at2759"/>
<dbReference type="PANTHER" id="PTHR45824">
    <property type="entry name" value="GH16843P"/>
    <property type="match status" value="1"/>
</dbReference>
<accession>A0A9W7AI94</accession>
<keyword evidence="3" id="KW-1185">Reference proteome</keyword>
<name>A0A9W7AI94_9STRA</name>
<dbReference type="PANTHER" id="PTHR45824:SF29">
    <property type="entry name" value="GH16843P"/>
    <property type="match status" value="1"/>
</dbReference>
<reference evidence="3" key="1">
    <citation type="journal article" date="2023" name="Commun. Biol.">
        <title>Genome analysis of Parmales, the sister group of diatoms, reveals the evolutionary specialization of diatoms from phago-mixotrophs to photoautotrophs.</title>
        <authorList>
            <person name="Ban H."/>
            <person name="Sato S."/>
            <person name="Yoshikawa S."/>
            <person name="Yamada K."/>
            <person name="Nakamura Y."/>
            <person name="Ichinomiya M."/>
            <person name="Sato N."/>
            <person name="Blanc-Mathieu R."/>
            <person name="Endo H."/>
            <person name="Kuwata A."/>
            <person name="Ogata H."/>
        </authorList>
    </citation>
    <scope>NUCLEOTIDE SEQUENCE [LARGE SCALE GENOMIC DNA]</scope>
    <source>
        <strain evidence="3">NIES 3700</strain>
    </source>
</reference>
<dbReference type="Proteomes" id="UP001165122">
    <property type="component" value="Unassembled WGS sequence"/>
</dbReference>
<dbReference type="InterPro" id="IPR001251">
    <property type="entry name" value="CRAL-TRIO_dom"/>
</dbReference>
<protein>
    <recommendedName>
        <fullName evidence="1">CRAL-TRIO domain-containing protein</fullName>
    </recommendedName>
</protein>
<comment type="caution">
    <text evidence="2">The sequence shown here is derived from an EMBL/GenBank/DDBJ whole genome shotgun (WGS) entry which is preliminary data.</text>
</comment>
<dbReference type="InterPro" id="IPR036865">
    <property type="entry name" value="CRAL-TRIO_dom_sf"/>
</dbReference>
<evidence type="ECO:0000313" key="3">
    <source>
        <dbReference type="Proteomes" id="UP001165122"/>
    </source>
</evidence>
<dbReference type="PROSITE" id="PS50191">
    <property type="entry name" value="CRAL_TRIO"/>
    <property type="match status" value="1"/>
</dbReference>
<evidence type="ECO:0000313" key="2">
    <source>
        <dbReference type="EMBL" id="GMH68829.1"/>
    </source>
</evidence>
<dbReference type="SMART" id="SM00516">
    <property type="entry name" value="SEC14"/>
    <property type="match status" value="1"/>
</dbReference>
<sequence>MKTLLSYQSSLPTTPNLVPWGGPSPHTPTYPFTSSDIHLLESYMVVQNYPSNFKTNWPNSQCKDMCDSTFSYYNTLKWRESYHPFSILNSLKSEAESGWLYTRGITKNTPQPIIYYRPGLHAPVSLESYMRNVIYNLDRAAAVASYNTGNDVKYLGGKGRNDPRRYYFVLDCKGFRLSMIPSMAAVRKLFGMVGDHYPRRLGKLVILNAGRSAMVFWGMLKVLVPEDVKGKVSIVGARDSAYEALLPDIEPESIPHWLGGLDTWEYNVDEYLGEVDWTDEEAKMFMERCPEYAAEWLG</sequence>
<feature type="domain" description="CRAL-TRIO" evidence="1">
    <location>
        <begin position="88"/>
        <end position="266"/>
    </location>
</feature>
<dbReference type="Gene3D" id="3.40.525.10">
    <property type="entry name" value="CRAL-TRIO lipid binding domain"/>
    <property type="match status" value="1"/>
</dbReference>
<dbReference type="CDD" id="cd00170">
    <property type="entry name" value="SEC14"/>
    <property type="match status" value="1"/>
</dbReference>
<proteinExistence type="predicted"/>
<dbReference type="AlphaFoldDB" id="A0A9W7AI94"/>